<feature type="chain" id="PRO_5030641232" description="Lipoprotein" evidence="1">
    <location>
        <begin position="24"/>
        <end position="91"/>
    </location>
</feature>
<organism evidence="2">
    <name type="scientific">Pseudoalteromonas prydzensis</name>
    <dbReference type="NCBI Taxonomy" id="182141"/>
    <lineage>
        <taxon>Bacteria</taxon>
        <taxon>Pseudomonadati</taxon>
        <taxon>Pseudomonadota</taxon>
        <taxon>Gammaproteobacteria</taxon>
        <taxon>Alteromonadales</taxon>
        <taxon>Pseudoalteromonadaceae</taxon>
        <taxon>Pseudoalteromonas</taxon>
    </lineage>
</organism>
<dbReference type="AlphaFoldDB" id="A0A7V1CVM8"/>
<keyword evidence="1" id="KW-0732">Signal</keyword>
<evidence type="ECO:0008006" key="3">
    <source>
        <dbReference type="Google" id="ProtNLM"/>
    </source>
</evidence>
<evidence type="ECO:0000256" key="1">
    <source>
        <dbReference type="SAM" id="SignalP"/>
    </source>
</evidence>
<feature type="signal peptide" evidence="1">
    <location>
        <begin position="1"/>
        <end position="23"/>
    </location>
</feature>
<evidence type="ECO:0000313" key="2">
    <source>
        <dbReference type="EMBL" id="HEA15064.1"/>
    </source>
</evidence>
<dbReference type="Proteomes" id="UP000886188">
    <property type="component" value="Unassembled WGS sequence"/>
</dbReference>
<protein>
    <recommendedName>
        <fullName evidence="3">Lipoprotein</fullName>
    </recommendedName>
</protein>
<gene>
    <name evidence="2" type="ORF">ENH88_01155</name>
</gene>
<comment type="caution">
    <text evidence="2">The sequence shown here is derived from an EMBL/GenBank/DDBJ whole genome shotgun (WGS) entry which is preliminary data.</text>
</comment>
<dbReference type="PROSITE" id="PS51257">
    <property type="entry name" value="PROKAR_LIPOPROTEIN"/>
    <property type="match status" value="1"/>
</dbReference>
<reference evidence="2" key="1">
    <citation type="journal article" date="2020" name="mSystems">
        <title>Genome- and Community-Level Interaction Insights into Carbon Utilization and Element Cycling Functions of Hydrothermarchaeota in Hydrothermal Sediment.</title>
        <authorList>
            <person name="Zhou Z."/>
            <person name="Liu Y."/>
            <person name="Xu W."/>
            <person name="Pan J."/>
            <person name="Luo Z.H."/>
            <person name="Li M."/>
        </authorList>
    </citation>
    <scope>NUCLEOTIDE SEQUENCE [LARGE SCALE GENOMIC DNA]</scope>
    <source>
        <strain evidence="2">HyVt-346</strain>
    </source>
</reference>
<dbReference type="RefSeq" id="WP_304178587.1">
    <property type="nucleotide sequence ID" value="NZ_DRGM01000015.1"/>
</dbReference>
<name>A0A7V1CVM8_9GAMM</name>
<accession>A0A7V1CVM8</accession>
<sequence>MAKVLLLVITVFLSGCTSSQVMSSGCDFVVGSAQSQQRQVQNHSLDSSDTHQTANIINGLFSMLLGPINRSLGDDECKAEEQSYQYPSVAL</sequence>
<proteinExistence type="predicted"/>
<dbReference type="EMBL" id="DRGM01000015">
    <property type="protein sequence ID" value="HEA15064.1"/>
    <property type="molecule type" value="Genomic_DNA"/>
</dbReference>